<evidence type="ECO:0000256" key="2">
    <source>
        <dbReference type="ARBA" id="ARBA00004818"/>
    </source>
</evidence>
<dbReference type="Gene3D" id="3.40.50.1000">
    <property type="entry name" value="HAD superfamily/HAD-like"/>
    <property type="match status" value="1"/>
</dbReference>
<dbReference type="GO" id="GO:0006281">
    <property type="term" value="P:DNA repair"/>
    <property type="evidence" value="ECO:0007669"/>
    <property type="project" value="TreeGrafter"/>
</dbReference>
<dbReference type="GO" id="GO:0008967">
    <property type="term" value="F:phosphoglycolate phosphatase activity"/>
    <property type="evidence" value="ECO:0007669"/>
    <property type="project" value="UniProtKB-EC"/>
</dbReference>
<accession>A0A1Y2KYP1</accession>
<dbReference type="Gene3D" id="1.10.150.730">
    <property type="match status" value="1"/>
</dbReference>
<proteinExistence type="inferred from homology"/>
<keyword evidence="6" id="KW-1185">Reference proteome</keyword>
<comment type="similarity">
    <text evidence="3">Belongs to the HAD-like hydrolase superfamily. CbbY/CbbZ/Gph/YieH family.</text>
</comment>
<reference evidence="5 6" key="1">
    <citation type="submission" date="2014-03" db="EMBL/GenBank/DDBJ databases">
        <title>The draft genome sequence of Thalassospira mesophila JCM 18969.</title>
        <authorList>
            <person name="Lai Q."/>
            <person name="Shao Z."/>
        </authorList>
    </citation>
    <scope>NUCLEOTIDE SEQUENCE [LARGE SCALE GENOMIC DNA]</scope>
    <source>
        <strain evidence="5 6">JCM 18969</strain>
    </source>
</reference>
<protein>
    <recommendedName>
        <fullName evidence="4">phosphoglycolate phosphatase</fullName>
        <ecNumber evidence="4">3.1.3.18</ecNumber>
    </recommendedName>
</protein>
<dbReference type="InterPro" id="IPR050155">
    <property type="entry name" value="HAD-like_hydrolase_sf"/>
</dbReference>
<dbReference type="SUPFAM" id="SSF56784">
    <property type="entry name" value="HAD-like"/>
    <property type="match status" value="1"/>
</dbReference>
<dbReference type="InterPro" id="IPR041492">
    <property type="entry name" value="HAD_2"/>
</dbReference>
<evidence type="ECO:0000313" key="6">
    <source>
        <dbReference type="Proteomes" id="UP000193391"/>
    </source>
</evidence>
<gene>
    <name evidence="5" type="ORF">TMES_12670</name>
</gene>
<dbReference type="RefSeq" id="WP_085583086.1">
    <property type="nucleotide sequence ID" value="NZ_JFKA01000005.1"/>
</dbReference>
<comment type="caution">
    <text evidence="5">The sequence shown here is derived from an EMBL/GenBank/DDBJ whole genome shotgun (WGS) entry which is preliminary data.</text>
</comment>
<dbReference type="Pfam" id="PF13419">
    <property type="entry name" value="HAD_2"/>
    <property type="match status" value="1"/>
</dbReference>
<dbReference type="SFLD" id="SFLDG01129">
    <property type="entry name" value="C1.5:_HAD__Beta-PGM__Phosphata"/>
    <property type="match status" value="1"/>
</dbReference>
<dbReference type="STRING" id="1293891.TMES_12670"/>
<name>A0A1Y2KYP1_9PROT</name>
<dbReference type="Proteomes" id="UP000193391">
    <property type="component" value="Unassembled WGS sequence"/>
</dbReference>
<dbReference type="GO" id="GO:0005829">
    <property type="term" value="C:cytosol"/>
    <property type="evidence" value="ECO:0007669"/>
    <property type="project" value="TreeGrafter"/>
</dbReference>
<dbReference type="PANTHER" id="PTHR43434:SF1">
    <property type="entry name" value="PHOSPHOGLYCOLATE PHOSPHATASE"/>
    <property type="match status" value="1"/>
</dbReference>
<dbReference type="OrthoDB" id="9782449at2"/>
<sequence length="227" mass="24903">MSEIILPLPDAVLFDWDNTLVDSWGPILVALNLTFDDYGLERWTMEEAHVRVARSLRDSFPALFGDDWGKAKDRFYEHFHQIHLEKLSPLNGAHNLLLALKDAGIYTAIVSNKHGDFLRAEVAHLEWGHFFGQQVGATDAPNDKPALDPVHMALGENAAMQGGTLWFVGDSVVDIQCARNAGAVAIIVGSEVTGGADAAETSAFCPDWHFTDCEELAGVVKHLRKAL</sequence>
<dbReference type="InterPro" id="IPR036412">
    <property type="entry name" value="HAD-like_sf"/>
</dbReference>
<comment type="catalytic activity">
    <reaction evidence="1">
        <text>2-phosphoglycolate + H2O = glycolate + phosphate</text>
        <dbReference type="Rhea" id="RHEA:14369"/>
        <dbReference type="ChEBI" id="CHEBI:15377"/>
        <dbReference type="ChEBI" id="CHEBI:29805"/>
        <dbReference type="ChEBI" id="CHEBI:43474"/>
        <dbReference type="ChEBI" id="CHEBI:58033"/>
        <dbReference type="EC" id="3.1.3.18"/>
    </reaction>
</comment>
<dbReference type="AlphaFoldDB" id="A0A1Y2KYP1"/>
<organism evidence="5 6">
    <name type="scientific">Thalassospira mesophila</name>
    <dbReference type="NCBI Taxonomy" id="1293891"/>
    <lineage>
        <taxon>Bacteria</taxon>
        <taxon>Pseudomonadati</taxon>
        <taxon>Pseudomonadota</taxon>
        <taxon>Alphaproteobacteria</taxon>
        <taxon>Rhodospirillales</taxon>
        <taxon>Thalassospiraceae</taxon>
        <taxon>Thalassospira</taxon>
    </lineage>
</organism>
<evidence type="ECO:0000256" key="1">
    <source>
        <dbReference type="ARBA" id="ARBA00000830"/>
    </source>
</evidence>
<comment type="pathway">
    <text evidence="2">Organic acid metabolism; glycolate biosynthesis; glycolate from 2-phosphoglycolate: step 1/1.</text>
</comment>
<evidence type="ECO:0000256" key="4">
    <source>
        <dbReference type="ARBA" id="ARBA00013078"/>
    </source>
</evidence>
<dbReference type="EMBL" id="JFKA01000005">
    <property type="protein sequence ID" value="OSQ37842.1"/>
    <property type="molecule type" value="Genomic_DNA"/>
</dbReference>
<evidence type="ECO:0000256" key="3">
    <source>
        <dbReference type="ARBA" id="ARBA00006171"/>
    </source>
</evidence>
<keyword evidence="5" id="KW-0378">Hydrolase</keyword>
<evidence type="ECO:0000313" key="5">
    <source>
        <dbReference type="EMBL" id="OSQ37842.1"/>
    </source>
</evidence>
<dbReference type="SFLD" id="SFLDS00003">
    <property type="entry name" value="Haloacid_Dehalogenase"/>
    <property type="match status" value="1"/>
</dbReference>
<dbReference type="EC" id="3.1.3.18" evidence="4"/>
<dbReference type="PANTHER" id="PTHR43434">
    <property type="entry name" value="PHOSPHOGLYCOLATE PHOSPHATASE"/>
    <property type="match status" value="1"/>
</dbReference>
<dbReference type="InterPro" id="IPR023214">
    <property type="entry name" value="HAD_sf"/>
</dbReference>